<evidence type="ECO:0000313" key="1">
    <source>
        <dbReference type="EMBL" id="TSD13476.1"/>
    </source>
</evidence>
<accession>A0A554N7U5</accession>
<reference evidence="1 2" key="1">
    <citation type="submission" date="2018-06" db="EMBL/GenBank/DDBJ databases">
        <title>Natronomonas sp. F16-60 a new haloarchaeon isolated from a solar saltern of Isla Cristina, Huelva, Spain.</title>
        <authorList>
            <person name="Duran-Viseras A."/>
            <person name="Sanchez-Porro C."/>
            <person name="Ventosa A."/>
        </authorList>
    </citation>
    <scope>NUCLEOTIDE SEQUENCE [LARGE SCALE GENOMIC DNA]</scope>
    <source>
        <strain evidence="1 2">F16-60</strain>
    </source>
</reference>
<protein>
    <submittedName>
        <fullName evidence="1">Uncharacterized protein</fullName>
    </submittedName>
</protein>
<dbReference type="AlphaFoldDB" id="A0A554N7U5"/>
<keyword evidence="2" id="KW-1185">Reference proteome</keyword>
<dbReference type="EMBL" id="QMDX01000007">
    <property type="protein sequence ID" value="TSD13476.1"/>
    <property type="molecule type" value="Genomic_DNA"/>
</dbReference>
<proteinExistence type="predicted"/>
<name>A0A554N7U5_9EURY</name>
<sequence length="275" mass="29612">MLSDRPTRAEALANTYATIDGRTGWARVQQYQRVLEYRGDHPEAGSQAVATALDLPRSRIRPWFSGAKPDPVHAIQTAEANDWLDTRPGERTFEALSVLTAWLFAGGSLGAAQFVPLFAVGDDDPRSLAESALQAVGTGAQCHRADTDDRATELRPAAHASHLGRFLHAVMGAPLGQKAEQPALALPGWLETVGASTQLRWARTYVTVRGTAADPAHGYDCHLREARPESYLAGLGRLFQSLAPPETVTTGKQTVRLRPAATRELNTVPGLPPPS</sequence>
<comment type="caution">
    <text evidence="1">The sequence shown here is derived from an EMBL/GenBank/DDBJ whole genome shotgun (WGS) entry which is preliminary data.</text>
</comment>
<dbReference type="RefSeq" id="WP_144262334.1">
    <property type="nucleotide sequence ID" value="NZ_QMDX01000007.1"/>
</dbReference>
<dbReference type="InParanoid" id="A0A554N7U5"/>
<evidence type="ECO:0000313" key="2">
    <source>
        <dbReference type="Proteomes" id="UP000319894"/>
    </source>
</evidence>
<organism evidence="1 2">
    <name type="scientific">Haloglomus irregulare</name>
    <dbReference type="NCBI Taxonomy" id="2234134"/>
    <lineage>
        <taxon>Archaea</taxon>
        <taxon>Methanobacteriati</taxon>
        <taxon>Methanobacteriota</taxon>
        <taxon>Stenosarchaea group</taxon>
        <taxon>Halobacteria</taxon>
        <taxon>Halobacteriales</taxon>
        <taxon>Natronomonadaceae</taxon>
        <taxon>Haloglomus</taxon>
    </lineage>
</organism>
<gene>
    <name evidence="1" type="ORF">DP107_11640</name>
</gene>
<dbReference type="OrthoDB" id="242590at2157"/>
<dbReference type="Proteomes" id="UP000319894">
    <property type="component" value="Unassembled WGS sequence"/>
</dbReference>